<dbReference type="AlphaFoldDB" id="A0A1Y2C9J2"/>
<organism evidence="1 2">
    <name type="scientific">Rhizoclosmatium globosum</name>
    <dbReference type="NCBI Taxonomy" id="329046"/>
    <lineage>
        <taxon>Eukaryota</taxon>
        <taxon>Fungi</taxon>
        <taxon>Fungi incertae sedis</taxon>
        <taxon>Chytridiomycota</taxon>
        <taxon>Chytridiomycota incertae sedis</taxon>
        <taxon>Chytridiomycetes</taxon>
        <taxon>Chytridiales</taxon>
        <taxon>Chytriomycetaceae</taxon>
        <taxon>Rhizoclosmatium</taxon>
    </lineage>
</organism>
<evidence type="ECO:0000313" key="2">
    <source>
        <dbReference type="Proteomes" id="UP000193642"/>
    </source>
</evidence>
<reference evidence="1 2" key="1">
    <citation type="submission" date="2016-07" db="EMBL/GenBank/DDBJ databases">
        <title>Pervasive Adenine N6-methylation of Active Genes in Fungi.</title>
        <authorList>
            <consortium name="DOE Joint Genome Institute"/>
            <person name="Mondo S.J."/>
            <person name="Dannebaum R.O."/>
            <person name="Kuo R.C."/>
            <person name="Labutti K."/>
            <person name="Haridas S."/>
            <person name="Kuo A."/>
            <person name="Salamov A."/>
            <person name="Ahrendt S.R."/>
            <person name="Lipzen A."/>
            <person name="Sullivan W."/>
            <person name="Andreopoulos W.B."/>
            <person name="Clum A."/>
            <person name="Lindquist E."/>
            <person name="Daum C."/>
            <person name="Ramamoorthy G.K."/>
            <person name="Gryganskyi A."/>
            <person name="Culley D."/>
            <person name="Magnuson J.K."/>
            <person name="James T.Y."/>
            <person name="O'Malley M.A."/>
            <person name="Stajich J.E."/>
            <person name="Spatafora J.W."/>
            <person name="Visel A."/>
            <person name="Grigoriev I.V."/>
        </authorList>
    </citation>
    <scope>NUCLEOTIDE SEQUENCE [LARGE SCALE GENOMIC DNA]</scope>
    <source>
        <strain evidence="1 2">JEL800</strain>
    </source>
</reference>
<evidence type="ECO:0000313" key="1">
    <source>
        <dbReference type="EMBL" id="ORY43702.1"/>
    </source>
</evidence>
<dbReference type="Proteomes" id="UP000193642">
    <property type="component" value="Unassembled WGS sequence"/>
</dbReference>
<gene>
    <name evidence="1" type="ORF">BCR33DRAFT_738444</name>
</gene>
<dbReference type="OrthoDB" id="10378943at2759"/>
<accession>A0A1Y2C9J2</accession>
<comment type="caution">
    <text evidence="1">The sequence shown here is derived from an EMBL/GenBank/DDBJ whole genome shotgun (WGS) entry which is preliminary data.</text>
</comment>
<dbReference type="EMBL" id="MCGO01000024">
    <property type="protein sequence ID" value="ORY43702.1"/>
    <property type="molecule type" value="Genomic_DNA"/>
</dbReference>
<keyword evidence="2" id="KW-1185">Reference proteome</keyword>
<proteinExistence type="predicted"/>
<name>A0A1Y2C9J2_9FUNG</name>
<protein>
    <submittedName>
        <fullName evidence="1">Uncharacterized protein</fullName>
    </submittedName>
</protein>
<sequence length="252" mass="26524">MSRASVMRAVVKNWETCQPNGVDSCASNGFVCCIAKDDLATRKSTCRPQNMCSDSNNNGNASGNKIADWQTCQLGRDSCSNSNYVCCVAQLTWAQTRLLVVHRKNAQVEKQYSQHPISDVGGPCNQAIQNAAVCRTGLVCNPPAVAMPGAAGTCALPNNNNGGGSQGGNKVADWQTCQQGRDSCVNNNYVCCVASADLGSNKATCRPQNDCGNNGGNNGNNNSGNNGGNNVGNKIADWQTCQFGRDSCLNNN</sequence>